<dbReference type="Pfam" id="PF00386">
    <property type="entry name" value="C1q"/>
    <property type="match status" value="1"/>
</dbReference>
<dbReference type="Gene3D" id="2.60.120.40">
    <property type="match status" value="1"/>
</dbReference>
<evidence type="ECO:0000259" key="5">
    <source>
        <dbReference type="PROSITE" id="PS50871"/>
    </source>
</evidence>
<keyword evidence="7" id="KW-1185">Reference proteome</keyword>
<dbReference type="AlphaFoldDB" id="A0A8W8HXK4"/>
<dbReference type="InterPro" id="IPR008983">
    <property type="entry name" value="Tumour_necrosis_fac-like_dom"/>
</dbReference>
<evidence type="ECO:0000313" key="7">
    <source>
        <dbReference type="Proteomes" id="UP000005408"/>
    </source>
</evidence>
<keyword evidence="2" id="KW-0964">Secreted</keyword>
<dbReference type="InterPro" id="IPR001073">
    <property type="entry name" value="C1q_dom"/>
</dbReference>
<feature type="domain" description="C1q" evidence="5">
    <location>
        <begin position="58"/>
        <end position="188"/>
    </location>
</feature>
<proteinExistence type="predicted"/>
<evidence type="ECO:0000256" key="3">
    <source>
        <dbReference type="ARBA" id="ARBA00022729"/>
    </source>
</evidence>
<dbReference type="PROSITE" id="PS50871">
    <property type="entry name" value="C1Q"/>
    <property type="match status" value="1"/>
</dbReference>
<dbReference type="PANTHER" id="PTHR22923:SF116">
    <property type="entry name" value="C1Q DOMAIN-CONTAINING PROTEIN"/>
    <property type="match status" value="1"/>
</dbReference>
<dbReference type="OrthoDB" id="6094022at2759"/>
<protein>
    <recommendedName>
        <fullName evidence="5">C1q domain-containing protein</fullName>
    </recommendedName>
</protein>
<feature type="signal peptide" evidence="4">
    <location>
        <begin position="1"/>
        <end position="17"/>
    </location>
</feature>
<dbReference type="InterPro" id="IPR050822">
    <property type="entry name" value="Cerebellin_Synaptic_Org"/>
</dbReference>
<dbReference type="Proteomes" id="UP000005408">
    <property type="component" value="Unassembled WGS sequence"/>
</dbReference>
<evidence type="ECO:0000256" key="1">
    <source>
        <dbReference type="ARBA" id="ARBA00004613"/>
    </source>
</evidence>
<dbReference type="PANTHER" id="PTHR22923">
    <property type="entry name" value="CEREBELLIN-RELATED"/>
    <property type="match status" value="1"/>
</dbReference>
<dbReference type="OMA" id="WIGVFRR"/>
<comment type="subcellular location">
    <subcellularLocation>
        <location evidence="1">Secreted</location>
    </subcellularLocation>
</comment>
<organism evidence="6 7">
    <name type="scientific">Magallana gigas</name>
    <name type="common">Pacific oyster</name>
    <name type="synonym">Crassostrea gigas</name>
    <dbReference type="NCBI Taxonomy" id="29159"/>
    <lineage>
        <taxon>Eukaryota</taxon>
        <taxon>Metazoa</taxon>
        <taxon>Spiralia</taxon>
        <taxon>Lophotrochozoa</taxon>
        <taxon>Mollusca</taxon>
        <taxon>Bivalvia</taxon>
        <taxon>Autobranchia</taxon>
        <taxon>Pteriomorphia</taxon>
        <taxon>Ostreida</taxon>
        <taxon>Ostreoidea</taxon>
        <taxon>Ostreidae</taxon>
        <taxon>Magallana</taxon>
    </lineage>
</organism>
<reference evidence="6" key="1">
    <citation type="submission" date="2022-08" db="UniProtKB">
        <authorList>
            <consortium name="EnsemblMetazoa"/>
        </authorList>
    </citation>
    <scope>IDENTIFICATION</scope>
    <source>
        <strain evidence="6">05x7-T-G4-1.051#20</strain>
    </source>
</reference>
<keyword evidence="3 4" id="KW-0732">Signal</keyword>
<dbReference type="EnsemblMetazoa" id="G11521.1">
    <property type="protein sequence ID" value="G11521.1:cds"/>
    <property type="gene ID" value="G11521"/>
</dbReference>
<dbReference type="SMART" id="SM00110">
    <property type="entry name" value="C1Q"/>
    <property type="match status" value="1"/>
</dbReference>
<accession>A0A8W8HXK4</accession>
<evidence type="ECO:0000256" key="4">
    <source>
        <dbReference type="SAM" id="SignalP"/>
    </source>
</evidence>
<sequence>MLLTFATLMIAIQCGLCDKVSPKPGLKLFREDYKSVEETCLAVGFVKNNCRNDSKTNPNHQVVAFEVRLRDHQRNLAENARVVFETVDLNKGFGYDSSTGIFTTPSGGIYVLDWTTVTFPIQAAYTSLVVNDQFKSWNYCRDVNSKTYLLCNKMTVVKLKKGDKFWIGVFRRPTNLHNQYTSFSGYKL</sequence>
<evidence type="ECO:0000256" key="2">
    <source>
        <dbReference type="ARBA" id="ARBA00022525"/>
    </source>
</evidence>
<feature type="chain" id="PRO_5036460525" description="C1q domain-containing protein" evidence="4">
    <location>
        <begin position="18"/>
        <end position="188"/>
    </location>
</feature>
<name>A0A8W8HXK4_MAGGI</name>
<dbReference type="GO" id="GO:0005576">
    <property type="term" value="C:extracellular region"/>
    <property type="evidence" value="ECO:0007669"/>
    <property type="project" value="UniProtKB-SubCell"/>
</dbReference>
<evidence type="ECO:0000313" key="6">
    <source>
        <dbReference type="EnsemblMetazoa" id="G11521.1:cds"/>
    </source>
</evidence>
<dbReference type="SUPFAM" id="SSF49842">
    <property type="entry name" value="TNF-like"/>
    <property type="match status" value="1"/>
</dbReference>